<keyword evidence="2" id="KW-0001">2Fe-2S</keyword>
<dbReference type="Gene3D" id="3.10.20.30">
    <property type="match status" value="1"/>
</dbReference>
<evidence type="ECO:0000256" key="4">
    <source>
        <dbReference type="ARBA" id="ARBA00023004"/>
    </source>
</evidence>
<dbReference type="InterPro" id="IPR012675">
    <property type="entry name" value="Beta-grasp_dom_sf"/>
</dbReference>
<dbReference type="InterPro" id="IPR001041">
    <property type="entry name" value="2Fe-2S_ferredoxin-type"/>
</dbReference>
<comment type="cofactor">
    <cofactor evidence="6">
        <name>[2Fe-2S] cluster</name>
        <dbReference type="ChEBI" id="CHEBI:190135"/>
    </cofactor>
</comment>
<dbReference type="Proteomes" id="UP000468901">
    <property type="component" value="Unassembled WGS sequence"/>
</dbReference>
<evidence type="ECO:0000256" key="5">
    <source>
        <dbReference type="ARBA" id="ARBA00023014"/>
    </source>
</evidence>
<dbReference type="SUPFAM" id="SSF54292">
    <property type="entry name" value="2Fe-2S ferredoxin-like"/>
    <property type="match status" value="1"/>
</dbReference>
<dbReference type="Pfam" id="PF00111">
    <property type="entry name" value="Fer2"/>
    <property type="match status" value="1"/>
</dbReference>
<evidence type="ECO:0000256" key="6">
    <source>
        <dbReference type="ARBA" id="ARBA00034078"/>
    </source>
</evidence>
<dbReference type="EMBL" id="WESC01000004">
    <property type="protein sequence ID" value="KAB7741309.1"/>
    <property type="molecule type" value="Genomic_DNA"/>
</dbReference>
<comment type="caution">
    <text evidence="8">The sequence shown here is derived from an EMBL/GenBank/DDBJ whole genome shotgun (WGS) entry which is preliminary data.</text>
</comment>
<evidence type="ECO:0000256" key="3">
    <source>
        <dbReference type="ARBA" id="ARBA00022723"/>
    </source>
</evidence>
<feature type="domain" description="2Fe-2S ferredoxin-type" evidence="7">
    <location>
        <begin position="2"/>
        <end position="105"/>
    </location>
</feature>
<dbReference type="GO" id="GO:0005829">
    <property type="term" value="C:cytosol"/>
    <property type="evidence" value="ECO:0007669"/>
    <property type="project" value="TreeGrafter"/>
</dbReference>
<dbReference type="CDD" id="cd00207">
    <property type="entry name" value="fer2"/>
    <property type="match status" value="1"/>
</dbReference>
<proteinExistence type="inferred from homology"/>
<dbReference type="PROSITE" id="PS00814">
    <property type="entry name" value="ADX"/>
    <property type="match status" value="1"/>
</dbReference>
<dbReference type="GO" id="GO:0051537">
    <property type="term" value="F:2 iron, 2 sulfur cluster binding"/>
    <property type="evidence" value="ECO:0007669"/>
    <property type="project" value="UniProtKB-KW"/>
</dbReference>
<dbReference type="PRINTS" id="PR00355">
    <property type="entry name" value="ADRENODOXIN"/>
</dbReference>
<reference evidence="8 9" key="1">
    <citation type="submission" date="2019-09" db="EMBL/GenBank/DDBJ databases">
        <title>Parvibaculum sedimenti sp. nov., isolated from sediment.</title>
        <authorList>
            <person name="Wang Y."/>
        </authorList>
    </citation>
    <scope>NUCLEOTIDE SEQUENCE [LARGE SCALE GENOMIC DNA]</scope>
    <source>
        <strain evidence="8 9">HXT-9</strain>
    </source>
</reference>
<accession>A0A6N6VKG7</accession>
<evidence type="ECO:0000313" key="8">
    <source>
        <dbReference type="EMBL" id="KAB7741309.1"/>
    </source>
</evidence>
<keyword evidence="5" id="KW-0411">Iron-sulfur</keyword>
<gene>
    <name evidence="8" type="ORF">F2P47_06085</name>
</gene>
<keyword evidence="3" id="KW-0479">Metal-binding</keyword>
<dbReference type="PANTHER" id="PTHR23426:SF65">
    <property type="entry name" value="FERREDOXIN-2, MITOCHONDRIAL"/>
    <property type="match status" value="1"/>
</dbReference>
<evidence type="ECO:0000259" key="7">
    <source>
        <dbReference type="PROSITE" id="PS51085"/>
    </source>
</evidence>
<protein>
    <submittedName>
        <fullName evidence="8">2Fe-2S iron-sulfur cluster binding domain-containing protein</fullName>
    </submittedName>
</protein>
<dbReference type="InterPro" id="IPR018298">
    <property type="entry name" value="Adrenodoxin_Fe-S_BS"/>
</dbReference>
<dbReference type="GO" id="GO:0140647">
    <property type="term" value="P:P450-containing electron transport chain"/>
    <property type="evidence" value="ECO:0007669"/>
    <property type="project" value="InterPro"/>
</dbReference>
<dbReference type="PANTHER" id="PTHR23426">
    <property type="entry name" value="FERREDOXIN/ADRENODOXIN"/>
    <property type="match status" value="1"/>
</dbReference>
<keyword evidence="4" id="KW-0408">Iron</keyword>
<organism evidence="8 9">
    <name type="scientific">Parvibaculum sedimenti</name>
    <dbReference type="NCBI Taxonomy" id="2608632"/>
    <lineage>
        <taxon>Bacteria</taxon>
        <taxon>Pseudomonadati</taxon>
        <taxon>Pseudomonadota</taxon>
        <taxon>Alphaproteobacteria</taxon>
        <taxon>Hyphomicrobiales</taxon>
        <taxon>Parvibaculaceae</taxon>
        <taxon>Parvibaculum</taxon>
    </lineage>
</organism>
<dbReference type="AlphaFoldDB" id="A0A6N6VKG7"/>
<dbReference type="RefSeq" id="WP_152215279.1">
    <property type="nucleotide sequence ID" value="NZ_JBAQYD010000230.1"/>
</dbReference>
<dbReference type="GO" id="GO:0009055">
    <property type="term" value="F:electron transfer activity"/>
    <property type="evidence" value="ECO:0007669"/>
    <property type="project" value="TreeGrafter"/>
</dbReference>
<comment type="similarity">
    <text evidence="1">Belongs to the adrenodoxin/putidaredoxin family.</text>
</comment>
<name>A0A6N6VKG7_9HYPH</name>
<evidence type="ECO:0000256" key="1">
    <source>
        <dbReference type="ARBA" id="ARBA00010914"/>
    </source>
</evidence>
<evidence type="ECO:0000313" key="9">
    <source>
        <dbReference type="Proteomes" id="UP000468901"/>
    </source>
</evidence>
<evidence type="ECO:0000256" key="2">
    <source>
        <dbReference type="ARBA" id="ARBA00022714"/>
    </source>
</evidence>
<dbReference type="InterPro" id="IPR001055">
    <property type="entry name" value="Adrenodoxin-like"/>
</dbReference>
<dbReference type="GO" id="GO:0046872">
    <property type="term" value="F:metal ion binding"/>
    <property type="evidence" value="ECO:0007669"/>
    <property type="project" value="UniProtKB-KW"/>
</dbReference>
<dbReference type="PROSITE" id="PS51085">
    <property type="entry name" value="2FE2S_FER_2"/>
    <property type="match status" value="1"/>
</dbReference>
<sequence length="106" mass="11762">MAKIKYIECDGTEHQVDVPNGLSVMEGAIRYTIPGIDGDCGGACACATCHVYVENGWMEKLAPMEDLERDMLDFAFDVKENSRLSCQIKVDETIDGLVVRTPARQY</sequence>
<dbReference type="InterPro" id="IPR036010">
    <property type="entry name" value="2Fe-2S_ferredoxin-like_sf"/>
</dbReference>
<keyword evidence="9" id="KW-1185">Reference proteome</keyword>